<keyword evidence="2" id="KW-1185">Reference proteome</keyword>
<reference evidence="1 2" key="1">
    <citation type="journal article" date="2021" name="Hortic Res">
        <title>High-quality reference genome and annotation aids understanding of berry development for evergreen blueberry (Vaccinium darrowii).</title>
        <authorList>
            <person name="Yu J."/>
            <person name="Hulse-Kemp A.M."/>
            <person name="Babiker E."/>
            <person name="Staton M."/>
        </authorList>
    </citation>
    <scope>NUCLEOTIDE SEQUENCE [LARGE SCALE GENOMIC DNA]</scope>
    <source>
        <strain evidence="2">cv. NJ 8807/NJ 8810</strain>
        <tissue evidence="1">Young leaf</tissue>
    </source>
</reference>
<gene>
    <name evidence="1" type="ORF">Vadar_002444</name>
</gene>
<proteinExistence type="predicted"/>
<evidence type="ECO:0000313" key="1">
    <source>
        <dbReference type="EMBL" id="KAH7836526.1"/>
    </source>
</evidence>
<comment type="caution">
    <text evidence="1">The sequence shown here is derived from an EMBL/GenBank/DDBJ whole genome shotgun (WGS) entry which is preliminary data.</text>
</comment>
<name>A0ACB7X716_9ERIC</name>
<evidence type="ECO:0000313" key="2">
    <source>
        <dbReference type="Proteomes" id="UP000828048"/>
    </source>
</evidence>
<dbReference type="Proteomes" id="UP000828048">
    <property type="component" value="Chromosome 6"/>
</dbReference>
<accession>A0ACB7X716</accession>
<sequence length="632" mass="69819">MSDEDREWGSATNGDLQYENIVGMGDNNVFDDEFDEEVSDYQSGDDEGRYSSEGEAEIVSKGTGVAATSYGKEPYLDGEGEVVLERHMIFEDVNAFRAKLRDYTVEKGFKIVRDKNEKGRVTAHCAAVGCKWRIHASPMFDGTTYQIKTLPYEHTCIRHNQNDEATSTWISKKLFHSFKENPHLTLDAMQEKLHSKYGLEASHSQLYRAKRKCQDVLEGNHGEQYKLLQTYAMEVRKTNPGSLFKMQYDRPSLTVNPMFQRLFVCFEAMKAGFLNGCRPFLGIDGCHLKGPYGGVLISAVALDGNNGLFPIAIGVVEVECKESWGFFLSNLQTIIGSSNYIKPWTIMSDQQKGLEKLVTELISEASHRKQWEISGIPCKHAMAAITYGRKNVEDYVHPYFSKEMYLRAYAGMIHPILDHSMWTMCPGDPLDPPPLKRMPGRPRKNRRRQEDEGAAGTSQSKRSQTLKCTWCQEYGHNKRTCQRGPIRGRGRGRSSANGRGSGSGRGSVGSGRGLGSGRGSSGGRGSSVGSVPVVAGSGRGRSVGSVTGSGRGSGMAIGRGRSMTRGRGRANTNARGRSNTRGRERTNTSARRGNVGDNGGTPMPSQCVTKTVTGHHFSWLMDNFFVQWANSS</sequence>
<organism evidence="1 2">
    <name type="scientific">Vaccinium darrowii</name>
    <dbReference type="NCBI Taxonomy" id="229202"/>
    <lineage>
        <taxon>Eukaryota</taxon>
        <taxon>Viridiplantae</taxon>
        <taxon>Streptophyta</taxon>
        <taxon>Embryophyta</taxon>
        <taxon>Tracheophyta</taxon>
        <taxon>Spermatophyta</taxon>
        <taxon>Magnoliopsida</taxon>
        <taxon>eudicotyledons</taxon>
        <taxon>Gunneridae</taxon>
        <taxon>Pentapetalae</taxon>
        <taxon>asterids</taxon>
        <taxon>Ericales</taxon>
        <taxon>Ericaceae</taxon>
        <taxon>Vaccinioideae</taxon>
        <taxon>Vaccinieae</taxon>
        <taxon>Vaccinium</taxon>
    </lineage>
</organism>
<dbReference type="EMBL" id="CM037156">
    <property type="protein sequence ID" value="KAH7836526.1"/>
    <property type="molecule type" value="Genomic_DNA"/>
</dbReference>
<protein>
    <submittedName>
        <fullName evidence="1">Uncharacterized protein</fullName>
    </submittedName>
</protein>